<comment type="caution">
    <text evidence="2">The sequence shown here is derived from an EMBL/GenBank/DDBJ whole genome shotgun (WGS) entry which is preliminary data.</text>
</comment>
<name>A0A9P8E9P3_AURME</name>
<feature type="compositionally biased region" description="Low complexity" evidence="1">
    <location>
        <begin position="165"/>
        <end position="176"/>
    </location>
</feature>
<reference evidence="2" key="1">
    <citation type="journal article" date="2021" name="J Fungi (Basel)">
        <title>Virulence traits and population genomics of the black yeast Aureobasidium melanogenum.</title>
        <authorList>
            <person name="Cernosa A."/>
            <person name="Sun X."/>
            <person name="Gostincar C."/>
            <person name="Fang C."/>
            <person name="Gunde-Cimerman N."/>
            <person name="Song Z."/>
        </authorList>
    </citation>
    <scope>NUCLEOTIDE SEQUENCE</scope>
    <source>
        <strain evidence="2">EXF-9911</strain>
    </source>
</reference>
<feature type="non-terminal residue" evidence="2">
    <location>
        <position position="454"/>
    </location>
</feature>
<dbReference type="OrthoDB" id="3921331at2759"/>
<protein>
    <submittedName>
        <fullName evidence="2">Uncharacterized protein</fullName>
    </submittedName>
</protein>
<evidence type="ECO:0000313" key="2">
    <source>
        <dbReference type="EMBL" id="KAG9685096.1"/>
    </source>
</evidence>
<proteinExistence type="predicted"/>
<dbReference type="Proteomes" id="UP000779574">
    <property type="component" value="Unassembled WGS sequence"/>
</dbReference>
<feature type="region of interest" description="Disordered" evidence="1">
    <location>
        <begin position="401"/>
        <end position="427"/>
    </location>
</feature>
<feature type="region of interest" description="Disordered" evidence="1">
    <location>
        <begin position="162"/>
        <end position="218"/>
    </location>
</feature>
<gene>
    <name evidence="2" type="ORF">KCU76_g11945</name>
</gene>
<organism evidence="2 3">
    <name type="scientific">Aureobasidium melanogenum</name>
    <name type="common">Aureobasidium pullulans var. melanogenum</name>
    <dbReference type="NCBI Taxonomy" id="46634"/>
    <lineage>
        <taxon>Eukaryota</taxon>
        <taxon>Fungi</taxon>
        <taxon>Dikarya</taxon>
        <taxon>Ascomycota</taxon>
        <taxon>Pezizomycotina</taxon>
        <taxon>Dothideomycetes</taxon>
        <taxon>Dothideomycetidae</taxon>
        <taxon>Dothideales</taxon>
        <taxon>Saccotheciaceae</taxon>
        <taxon>Aureobasidium</taxon>
    </lineage>
</organism>
<accession>A0A9P8E9P3</accession>
<feature type="compositionally biased region" description="Low complexity" evidence="1">
    <location>
        <begin position="406"/>
        <end position="427"/>
    </location>
</feature>
<reference evidence="2" key="2">
    <citation type="submission" date="2021-08" db="EMBL/GenBank/DDBJ databases">
        <authorList>
            <person name="Gostincar C."/>
            <person name="Sun X."/>
            <person name="Song Z."/>
            <person name="Gunde-Cimerman N."/>
        </authorList>
    </citation>
    <scope>NUCLEOTIDE SEQUENCE</scope>
    <source>
        <strain evidence="2">EXF-9911</strain>
    </source>
</reference>
<sequence length="454" mass="49362">MPISIAPSRPKRTCAAFQLAATVCGQCKTKRSRTTERDNIPGAVVVDDDYKASVALSFCNSSTYSFDLFGPVEPAITMYATVAANTRALNTGIAYWTEDNTIPAGPQNAPSTSEHQIRPPKKSRLARLRNFLRLDVNTNDHARFCRCIRCLQVRGQLSIQVIQEPRPSFSPATPRRAPSPPTRRRNSSPQIQRTSPPVQRPMAKRYQTEVSSKALPSIPSLTPPLPGAPGYIPPQPVRGPIRRKPLPPGACVFIPTQPTNQPTPAPEPSSPVSPISPSAVNACFDSAPISPISPAISMTASEPDFDQTRINRMSAYSYLDGNTDLSAFATTPYAETFAIRSATPVSFQIAKPVKVWGPVRSATPFHPRNERPKLTLQLRSVNVNRPEIIRSPSIRSMCCVAGSEENSPSNASTDDASDNSSDNGSLSSHARILKKVLVESLEGRSLIRDSFVPK</sequence>
<evidence type="ECO:0000313" key="3">
    <source>
        <dbReference type="Proteomes" id="UP000779574"/>
    </source>
</evidence>
<dbReference type="AlphaFoldDB" id="A0A9P8E9P3"/>
<evidence type="ECO:0000256" key="1">
    <source>
        <dbReference type="SAM" id="MobiDB-lite"/>
    </source>
</evidence>
<dbReference type="EMBL" id="JAHFXF010000594">
    <property type="protein sequence ID" value="KAG9685096.1"/>
    <property type="molecule type" value="Genomic_DNA"/>
</dbReference>
<feature type="region of interest" description="Disordered" evidence="1">
    <location>
        <begin position="102"/>
        <end position="122"/>
    </location>
</feature>